<dbReference type="Proteomes" id="UP000527178">
    <property type="component" value="Unassembled WGS sequence"/>
</dbReference>
<proteinExistence type="predicted"/>
<name>A0A7L2LR71_9SYLV</name>
<dbReference type="Gene3D" id="2.60.40.10">
    <property type="entry name" value="Immunoglobulins"/>
    <property type="match status" value="5"/>
</dbReference>
<dbReference type="InterPro" id="IPR013783">
    <property type="entry name" value="Ig-like_fold"/>
</dbReference>
<feature type="domain" description="MSP" evidence="1">
    <location>
        <begin position="767"/>
        <end position="872"/>
    </location>
</feature>
<dbReference type="EMBL" id="VWYN01014386">
    <property type="protein sequence ID" value="NXR50220.1"/>
    <property type="molecule type" value="Genomic_DNA"/>
</dbReference>
<dbReference type="GO" id="GO:0007288">
    <property type="term" value="P:sperm axoneme assembly"/>
    <property type="evidence" value="ECO:0007669"/>
    <property type="project" value="TreeGrafter"/>
</dbReference>
<dbReference type="InterPro" id="IPR000535">
    <property type="entry name" value="MSP_dom"/>
</dbReference>
<evidence type="ECO:0000259" key="1">
    <source>
        <dbReference type="PROSITE" id="PS50202"/>
    </source>
</evidence>
<feature type="non-terminal residue" evidence="2">
    <location>
        <position position="872"/>
    </location>
</feature>
<dbReference type="GO" id="GO:0005929">
    <property type="term" value="C:cilium"/>
    <property type="evidence" value="ECO:0007669"/>
    <property type="project" value="TreeGrafter"/>
</dbReference>
<keyword evidence="3" id="KW-1185">Reference proteome</keyword>
<dbReference type="PANTHER" id="PTHR45912">
    <property type="entry name" value="CILIA- AND FLAGELLA-ASSOCIATED PROTEIN 47"/>
    <property type="match status" value="1"/>
</dbReference>
<dbReference type="AlphaFoldDB" id="A0A7L2LR71"/>
<gene>
    <name evidence="2" type="primary">Cfap47_2</name>
    <name evidence="2" type="ORF">HIPICT_R05663</name>
</gene>
<evidence type="ECO:0000313" key="2">
    <source>
        <dbReference type="EMBL" id="NXR50220.1"/>
    </source>
</evidence>
<dbReference type="PANTHER" id="PTHR45912:SF3">
    <property type="entry name" value="CILIA- AND FLAGELLA-ASSOCIATED PROTEIN 47"/>
    <property type="match status" value="1"/>
</dbReference>
<evidence type="ECO:0000313" key="3">
    <source>
        <dbReference type="Proteomes" id="UP000527178"/>
    </source>
</evidence>
<sequence>QFKLIVENPDKPIASGLQVKAIVEYTPKCAEDLQDKLTLLVDDDIVHIPLLGLIPYCDLEIEPEVNFGDMIANSKLVTKEISITNHGTTSGIFRVSYDGVVLLNIQPARGVVKPKSVRKIQVAICTDVPGVIKEMMKVELDSRGYAEVWVKGVVVEQVLKVLGVSCGKVLKCINFGPLYFGTSKTEKIHLYNESPEHVDWVAVLEDNAVGGEMGTDLQGSTDAVLHDLSLKKKDVDVSTLILCVPNQGTLLPYEKSLITVCFSPQKFERDFEVNDASLIQDYVLFLRFEAVGERGGCLQDLNGGATANTKSYSRHVDLALMGSGFPVILTFKPGTAINFKACYLGEQTQVVCTMKNESEFLPVRFSFRKTAHFNVSPERGILKKKSEKEVMISFSPRQIGTFEMKQVIDIIGTGVDKDNVDVLKAKPFHQIYLTLLGVCKSKRTSVVFTINPGLTPLISNATGQFVVRGAGKLSDTAPVAILKSAQTQIHTHRKNRNCKDDALIAFPNDRAASLRPSEWNKKYRTIFTKTERYYYVDPEFAYTDFERLLRKANKKHYIDFISCLRQRRLEKKAARQFYIYNNSVSIGIKPAEGLKSPNISITDFPKEKPEPKMLPSDDNCMLTSRKLAAIVSKSTNKGVWSWLNPMPFSTQEKEDCRLTLTHKQLHQIFIGPSTIDFGDVCVHSTTTKELHIINNLSVHIWIQIQVEVAELQETSPLSQVVPPLTKTHIPVVFETATVGMFKNSFSYKINKQHVGHVLVVARAMPIELKLSAKELILTPVPGCLAGTEFRRTVRVCNPRNHPAGFTWRHVTEDRKSAFTIKPTRGSVEPYSDVECEVVWHPGFNTPETGQFILGVRKGNSINLKCSAKVTIH</sequence>
<dbReference type="PROSITE" id="PS50202">
    <property type="entry name" value="MSP"/>
    <property type="match status" value="1"/>
</dbReference>
<organism evidence="2 3">
    <name type="scientific">Hippolais icterina</name>
    <name type="common">icterine warbler</name>
    <dbReference type="NCBI Taxonomy" id="68497"/>
    <lineage>
        <taxon>Eukaryota</taxon>
        <taxon>Metazoa</taxon>
        <taxon>Chordata</taxon>
        <taxon>Craniata</taxon>
        <taxon>Vertebrata</taxon>
        <taxon>Euteleostomi</taxon>
        <taxon>Archelosauria</taxon>
        <taxon>Archosauria</taxon>
        <taxon>Dinosauria</taxon>
        <taxon>Saurischia</taxon>
        <taxon>Theropoda</taxon>
        <taxon>Coelurosauria</taxon>
        <taxon>Aves</taxon>
        <taxon>Neognathae</taxon>
        <taxon>Neoaves</taxon>
        <taxon>Telluraves</taxon>
        <taxon>Australaves</taxon>
        <taxon>Passeriformes</taxon>
        <taxon>Sylvioidea</taxon>
        <taxon>Sylviidae</taxon>
        <taxon>Acrocephalinae</taxon>
        <taxon>Hippolais</taxon>
    </lineage>
</organism>
<comment type="caution">
    <text evidence="2">The sequence shown here is derived from an EMBL/GenBank/DDBJ whole genome shotgun (WGS) entry which is preliminary data.</text>
</comment>
<accession>A0A7L2LR71</accession>
<feature type="non-terminal residue" evidence="2">
    <location>
        <position position="1"/>
    </location>
</feature>
<protein>
    <submittedName>
        <fullName evidence="2">CFA47 protein</fullName>
    </submittedName>
</protein>
<reference evidence="2 3" key="1">
    <citation type="submission" date="2019-09" db="EMBL/GenBank/DDBJ databases">
        <title>Bird 10,000 Genomes (B10K) Project - Family phase.</title>
        <authorList>
            <person name="Zhang G."/>
        </authorList>
    </citation>
    <scope>NUCLEOTIDE SEQUENCE [LARGE SCALE GENOMIC DNA]</scope>
    <source>
        <strain evidence="2">B10K-DU-002-18</strain>
        <tissue evidence="2">Muscle</tissue>
    </source>
</reference>